<gene>
    <name evidence="3" type="ORF">ACFOW8_16825</name>
</gene>
<dbReference type="InterPro" id="IPR029069">
    <property type="entry name" value="HotDog_dom_sf"/>
</dbReference>
<feature type="domain" description="Acyl-CoA thioesterase-like C-terminal" evidence="2">
    <location>
        <begin position="131"/>
        <end position="262"/>
    </location>
</feature>
<organism evidence="3 4">
    <name type="scientific">Nocardia rhizosphaerae</name>
    <dbReference type="NCBI Taxonomy" id="1691571"/>
    <lineage>
        <taxon>Bacteria</taxon>
        <taxon>Bacillati</taxon>
        <taxon>Actinomycetota</taxon>
        <taxon>Actinomycetes</taxon>
        <taxon>Mycobacteriales</taxon>
        <taxon>Nocardiaceae</taxon>
        <taxon>Nocardia</taxon>
    </lineage>
</organism>
<accession>A0ABV8L6V6</accession>
<dbReference type="PANTHER" id="PTHR38110">
    <property type="entry name" value="CHROMOSOME 23, WHOLE GENOME SHOTGUN SEQUENCE"/>
    <property type="match status" value="1"/>
</dbReference>
<dbReference type="RefSeq" id="WP_378551562.1">
    <property type="nucleotide sequence ID" value="NZ_JBHSBA010000007.1"/>
</dbReference>
<proteinExistence type="predicted"/>
<dbReference type="InterPro" id="IPR042171">
    <property type="entry name" value="Acyl-CoA_hotdog"/>
</dbReference>
<name>A0ABV8L6V6_9NOCA</name>
<evidence type="ECO:0000313" key="4">
    <source>
        <dbReference type="Proteomes" id="UP001595767"/>
    </source>
</evidence>
<dbReference type="InterPro" id="IPR049449">
    <property type="entry name" value="TesB_ACOT8-like_N"/>
</dbReference>
<feature type="domain" description="Acyl-CoA thioesterase-like N-terminal HotDog" evidence="1">
    <location>
        <begin position="28"/>
        <end position="110"/>
    </location>
</feature>
<dbReference type="Gene3D" id="2.40.160.210">
    <property type="entry name" value="Acyl-CoA thioesterase, double hotdog domain"/>
    <property type="match status" value="1"/>
</dbReference>
<dbReference type="InterPro" id="IPR049450">
    <property type="entry name" value="ACOT8-like_C"/>
</dbReference>
<evidence type="ECO:0000259" key="1">
    <source>
        <dbReference type="Pfam" id="PF13622"/>
    </source>
</evidence>
<dbReference type="SUPFAM" id="SSF54637">
    <property type="entry name" value="Thioesterase/thiol ester dehydrase-isomerase"/>
    <property type="match status" value="2"/>
</dbReference>
<dbReference type="Proteomes" id="UP001595767">
    <property type="component" value="Unassembled WGS sequence"/>
</dbReference>
<protein>
    <submittedName>
        <fullName evidence="3">Acyl-CoA thioesterase</fullName>
    </submittedName>
</protein>
<dbReference type="PANTHER" id="PTHR38110:SF1">
    <property type="entry name" value="THIOESTERASE DOMAIN-CONTAINING PROTEIN"/>
    <property type="match status" value="1"/>
</dbReference>
<keyword evidence="4" id="KW-1185">Reference proteome</keyword>
<dbReference type="Pfam" id="PF20789">
    <property type="entry name" value="4HBT_3C"/>
    <property type="match status" value="1"/>
</dbReference>
<sequence length="267" mass="27586">MMKLTSSLGAEFALTATEAGHWHAVVDDSWRGWTGPHGGALAGLLIETARQARTRDQPVRAADIRFLGRPATGAFTLHATEHIVGRGTTVLDVVAHQHGAPVAAASVTLGAPGETAIAAHSARPAPVVAAPQDCALFQLPPQIVPVGAHFVIRPAAGPLPLSGADEAMMCAWIALDPALPLEPPSLAVLADALPPGLFPLLTAPVAVPTVALSLHFHADSTRLDGLPVLVRAAAVSVGEGWAVDDTEIWDSDGVLLVTARQTRRVLG</sequence>
<reference evidence="4" key="1">
    <citation type="journal article" date="2019" name="Int. J. Syst. Evol. Microbiol.">
        <title>The Global Catalogue of Microorganisms (GCM) 10K type strain sequencing project: providing services to taxonomists for standard genome sequencing and annotation.</title>
        <authorList>
            <consortium name="The Broad Institute Genomics Platform"/>
            <consortium name="The Broad Institute Genome Sequencing Center for Infectious Disease"/>
            <person name="Wu L."/>
            <person name="Ma J."/>
        </authorList>
    </citation>
    <scope>NUCLEOTIDE SEQUENCE [LARGE SCALE GENOMIC DNA]</scope>
    <source>
        <strain evidence="4">CGMCC 4.7204</strain>
    </source>
</reference>
<dbReference type="EMBL" id="JBHSBA010000007">
    <property type="protein sequence ID" value="MFC4126604.1"/>
    <property type="molecule type" value="Genomic_DNA"/>
</dbReference>
<evidence type="ECO:0000313" key="3">
    <source>
        <dbReference type="EMBL" id="MFC4126604.1"/>
    </source>
</evidence>
<evidence type="ECO:0000259" key="2">
    <source>
        <dbReference type="Pfam" id="PF20789"/>
    </source>
</evidence>
<dbReference type="InterPro" id="IPR052389">
    <property type="entry name" value="Sec_Metab_Biosynth-Assoc"/>
</dbReference>
<comment type="caution">
    <text evidence="3">The sequence shown here is derived from an EMBL/GenBank/DDBJ whole genome shotgun (WGS) entry which is preliminary data.</text>
</comment>
<dbReference type="Pfam" id="PF13622">
    <property type="entry name" value="4HBT_3"/>
    <property type="match status" value="1"/>
</dbReference>